<dbReference type="InterPro" id="IPR044148">
    <property type="entry name" value="ALDH_GabD1-like"/>
</dbReference>
<dbReference type="CDD" id="cd07100">
    <property type="entry name" value="ALDH_SSADH1_GabD1"/>
    <property type="match status" value="1"/>
</dbReference>
<dbReference type="InterPro" id="IPR016161">
    <property type="entry name" value="Ald_DH/histidinol_DH"/>
</dbReference>
<gene>
    <name evidence="5" type="ORF">C900_05343</name>
</gene>
<dbReference type="InterPro" id="IPR015590">
    <property type="entry name" value="Aldehyde_DH_dom"/>
</dbReference>
<dbReference type="Proteomes" id="UP000011135">
    <property type="component" value="Unassembled WGS sequence"/>
</dbReference>
<name>L8JPI8_9BACT</name>
<accession>L8JPI8</accession>
<feature type="domain" description="Aldehyde dehydrogenase" evidence="4">
    <location>
        <begin position="4"/>
        <end position="452"/>
    </location>
</feature>
<dbReference type="InterPro" id="IPR016162">
    <property type="entry name" value="Ald_DH_N"/>
</dbReference>
<keyword evidence="3" id="KW-0560">Oxidoreductase</keyword>
<dbReference type="FunFam" id="3.40.605.10:FF:000012">
    <property type="entry name" value="NAD-dependent succinate-semialdehyde dehydrogenase"/>
    <property type="match status" value="1"/>
</dbReference>
<dbReference type="OrthoDB" id="973869at2"/>
<dbReference type="Gene3D" id="3.40.309.10">
    <property type="entry name" value="Aldehyde Dehydrogenase, Chain A, domain 2"/>
    <property type="match status" value="1"/>
</dbReference>
<evidence type="ECO:0000256" key="3">
    <source>
        <dbReference type="ARBA" id="ARBA00023002"/>
    </source>
</evidence>
<sequence length="455" mass="49508">MGTDVINPATGKKVRSFVEMDIDDVRSIIDDVHQTWLSWKQTSFNERAKYMLNASRILKEEKDKYASLMTEEMGKVKKAGISEVEKCAWVCEYYAGNAEAFLQPQLVSTDAAKSYISYQPLGVVLAVMPWNFPFWQVIRFAAPALMAGNAGVLKHASNVPGCGLAIEELFQKAGFPANLFRTILLSSKEVSKVIEHPHVKAVTLTGSTPAGKAVASKAGEMLKKTVLELGGSDPYIILEDADLEHAAETCVNSRLINTGQSCIAAKRFIVVAPLKAQFEKLIVSKMQAKVMGDPQADDTDLGPMAREDLRDDLHRQVKASIDAGADCLLGGRRPDIAGAYYPATVLTNVRPGSPAYDEEMFGPVAAIITANDEKDAIRIANDTSFGLGAAVFTKDVKRGEQIAEQELNAGSCFVNTLVKSDPRLPFGGINESGYGRELGVFGIKEFMNIKTVYIQ</sequence>
<evidence type="ECO:0000313" key="6">
    <source>
        <dbReference type="Proteomes" id="UP000011135"/>
    </source>
</evidence>
<dbReference type="InterPro" id="IPR016160">
    <property type="entry name" value="Ald_DH_CS_CYS"/>
</dbReference>
<dbReference type="PATRIC" id="fig|1237149.3.peg.4724"/>
<evidence type="ECO:0000259" key="4">
    <source>
        <dbReference type="Pfam" id="PF00171"/>
    </source>
</evidence>
<dbReference type="eggNOG" id="COG1012">
    <property type="taxonomic scope" value="Bacteria"/>
</dbReference>
<dbReference type="InterPro" id="IPR016163">
    <property type="entry name" value="Ald_DH_C"/>
</dbReference>
<evidence type="ECO:0000313" key="5">
    <source>
        <dbReference type="EMBL" id="ELR69272.1"/>
    </source>
</evidence>
<keyword evidence="2" id="KW-0521">NADP</keyword>
<dbReference type="GO" id="GO:0004030">
    <property type="term" value="F:aldehyde dehydrogenase [NAD(P)+] activity"/>
    <property type="evidence" value="ECO:0007669"/>
    <property type="project" value="InterPro"/>
</dbReference>
<dbReference type="GO" id="GO:0004777">
    <property type="term" value="F:succinate-semialdehyde dehydrogenase (NAD+) activity"/>
    <property type="evidence" value="ECO:0007669"/>
    <property type="project" value="TreeGrafter"/>
</dbReference>
<dbReference type="InterPro" id="IPR047110">
    <property type="entry name" value="GABD/Sad-like"/>
</dbReference>
<proteinExistence type="inferred from homology"/>
<evidence type="ECO:0000256" key="2">
    <source>
        <dbReference type="ARBA" id="ARBA00022857"/>
    </source>
</evidence>
<reference evidence="5 6" key="1">
    <citation type="submission" date="2012-12" db="EMBL/GenBank/DDBJ databases">
        <title>Genome assembly of Fulvivirga imtechensis AK7.</title>
        <authorList>
            <person name="Nupur N."/>
            <person name="Khatri I."/>
            <person name="Kumar R."/>
            <person name="Subramanian S."/>
            <person name="Pinnaka A."/>
        </authorList>
    </citation>
    <scope>NUCLEOTIDE SEQUENCE [LARGE SCALE GENOMIC DNA]</scope>
    <source>
        <strain evidence="5 6">AK7</strain>
    </source>
</reference>
<dbReference type="PANTHER" id="PTHR43217:SF1">
    <property type="entry name" value="SUCCINATE SEMIALDEHYDE DEHYDROGENASE [NAD(P)+] SAD"/>
    <property type="match status" value="1"/>
</dbReference>
<dbReference type="Gene3D" id="3.40.605.10">
    <property type="entry name" value="Aldehyde Dehydrogenase, Chain A, domain 1"/>
    <property type="match status" value="1"/>
</dbReference>
<dbReference type="STRING" id="1237149.C900_05343"/>
<dbReference type="PANTHER" id="PTHR43217">
    <property type="entry name" value="SUCCINATE SEMIALDEHYDE DEHYDROGENASE [NAD(P)+] SAD"/>
    <property type="match status" value="1"/>
</dbReference>
<dbReference type="SUPFAM" id="SSF53720">
    <property type="entry name" value="ALDH-like"/>
    <property type="match status" value="1"/>
</dbReference>
<comment type="caution">
    <text evidence="5">The sequence shown here is derived from an EMBL/GenBank/DDBJ whole genome shotgun (WGS) entry which is preliminary data.</text>
</comment>
<dbReference type="PROSITE" id="PS00070">
    <property type="entry name" value="ALDEHYDE_DEHYDR_CYS"/>
    <property type="match status" value="1"/>
</dbReference>
<dbReference type="RefSeq" id="WP_009582433.1">
    <property type="nucleotide sequence ID" value="NZ_AMZN01000081.1"/>
</dbReference>
<keyword evidence="6" id="KW-1185">Reference proteome</keyword>
<dbReference type="AlphaFoldDB" id="L8JPI8"/>
<protein>
    <submittedName>
        <fullName evidence="5">Succinate-semialdehyde dehydrogenase</fullName>
    </submittedName>
</protein>
<dbReference type="EMBL" id="AMZN01000081">
    <property type="protein sequence ID" value="ELR69272.1"/>
    <property type="molecule type" value="Genomic_DNA"/>
</dbReference>
<comment type="similarity">
    <text evidence="1">Belongs to the aldehyde dehydrogenase family.</text>
</comment>
<organism evidence="5 6">
    <name type="scientific">Fulvivirga imtechensis AK7</name>
    <dbReference type="NCBI Taxonomy" id="1237149"/>
    <lineage>
        <taxon>Bacteria</taxon>
        <taxon>Pseudomonadati</taxon>
        <taxon>Bacteroidota</taxon>
        <taxon>Cytophagia</taxon>
        <taxon>Cytophagales</taxon>
        <taxon>Fulvivirgaceae</taxon>
        <taxon>Fulvivirga</taxon>
    </lineage>
</organism>
<evidence type="ECO:0000256" key="1">
    <source>
        <dbReference type="ARBA" id="ARBA00009986"/>
    </source>
</evidence>
<dbReference type="Pfam" id="PF00171">
    <property type="entry name" value="Aldedh"/>
    <property type="match status" value="1"/>
</dbReference>